<dbReference type="Proteomes" id="UP000307362">
    <property type="component" value="Unassembled WGS sequence"/>
</dbReference>
<evidence type="ECO:0000313" key="3">
    <source>
        <dbReference type="Proteomes" id="UP000307362"/>
    </source>
</evidence>
<reference evidence="2 3" key="1">
    <citation type="submission" date="2017-12" db="EMBL/GenBank/DDBJ databases">
        <authorList>
            <person name="Paulsen S."/>
            <person name="Gram L.K."/>
        </authorList>
    </citation>
    <scope>NUCLEOTIDE SEQUENCE [LARGE SCALE GENOMIC DNA]</scope>
    <source>
        <strain evidence="2 3">S1189</strain>
    </source>
</reference>
<feature type="compositionally biased region" description="Polar residues" evidence="1">
    <location>
        <begin position="852"/>
        <end position="861"/>
    </location>
</feature>
<feature type="region of interest" description="Disordered" evidence="1">
    <location>
        <begin position="1177"/>
        <end position="1199"/>
    </location>
</feature>
<evidence type="ECO:0000313" key="2">
    <source>
        <dbReference type="EMBL" id="TMP83728.1"/>
    </source>
</evidence>
<dbReference type="PANTHER" id="PTHR21525">
    <property type="entry name" value="MOTILE SPERM PROTEIN"/>
    <property type="match status" value="1"/>
</dbReference>
<protein>
    <recommendedName>
        <fullName evidence="4">Phage tail tape measure protein</fullName>
    </recommendedName>
</protein>
<evidence type="ECO:0008006" key="4">
    <source>
        <dbReference type="Google" id="ProtNLM"/>
    </source>
</evidence>
<sequence>MKNQGKSKNDLSKNKVKNRLAKQLDTNIYTKLGETISQLKDQSSSPQVSSITTVLTEFANAQVKNLLGGVSDSFSKHMKSFKPESQKDVYSTGSFEDQPSKAPDSVTQVDIKHKAADVGLNSVADAIAALDFSQMQQAVKIDLKQLQTTVPKLIDSLQVSEMYQTVKESVATNLSNVQISHFRRELTALENAAPRISQSLKVEEINDVVTIAGQQLHQLDLAGALKKEADQILVSSPAFVENLGFESISNTIENALPAVDISAVVEDNLNSLTTAAPELLNAFSFSNTANLVEQALPAIKRLDTAKIAAGDLTSLHNALPELLSAIDLTELQKSISQNIPALSQLDIAGVMQGDLASLIDTLPDVMHSAGLKNVSIELAKALPALKQLDIKGMAHGDISSLVNVAPKLLNAAGLEQAANVFSNALPAMQQLDLKSLADGDVSSLIEAAPSLFSAFGLKDTSAAIRKALPAIQQLNLKNIADGDISSLMQIAPDLFDAVGLDQASEVMSKALPAIEQLNFSHIAQGDISSLIEAAPGLISAAGFDKLGTTIGNALPALKKLDVNGILSGDINSLLQQAPALLNAFGLQDAAGFMTKHAGLINKLDFNGILKGDLTSISNSMPEILSTIGLDDIGLESLFDDNEPKQKSSKKKKPRSNKKRRKRSNRALKKSKSAFRTLESDFVEPAQTQLQKGNNPQNKPTNYKSAKVKQSATNKLLKNSNVMTKSSGWFKGLMKGPMKLLGKASGPINAILGAADVASTLNDDSLTNKEKSSEVGASVGSTVGSTAGMAIGATLGSIIPGFGTAVGGAIGSWVGGLAGEAVGGWLGDGVGSLLYGNNDKASSESNSNRETEQTLSLAPRLSQNNVKDSLSASDNTLSTNIIQFPASQAVQLMSGSNNAQGPLSVATDKKEMAGETDKTSFEHVALNANVVYLQGINRSVEDNDSTSGSKEFAQISAVNTKFNSIERSLATSTSAEGVSQNTTKDNPFFESALNFVKDHVINEAGAVLGTMAVIEQFSGAVNKKGKKPRKRKHPKHHKLGDNKKTMRNKKSAKSGFFSKKWHKFRKQSPLEKASSIANYGSHILNAHTVLDALTSKNLNRAERVDKVGSTLAGAASAEIISSIFGKSKHPLLRAIAPVGAYIANTKISQASNGMFSSLFGLNKDESVKGSQDVSILASPEKLNSKPQNKQEHPEAQKQPINMTVNANISVHGTANQKPEDIALEVKRVLEMQQEQALRDVSSRYYNQVA</sequence>
<gene>
    <name evidence="2" type="ORF">CWB73_00845</name>
</gene>
<feature type="region of interest" description="Disordered" evidence="1">
    <location>
        <begin position="838"/>
        <end position="861"/>
    </location>
</feature>
<feature type="compositionally biased region" description="Basic residues" evidence="1">
    <location>
        <begin position="1022"/>
        <end position="1037"/>
    </location>
</feature>
<dbReference type="OrthoDB" id="6277674at2"/>
<feature type="region of interest" description="Disordered" evidence="1">
    <location>
        <begin position="1020"/>
        <end position="1051"/>
    </location>
</feature>
<feature type="compositionally biased region" description="Polar residues" evidence="1">
    <location>
        <begin position="88"/>
        <end position="97"/>
    </location>
</feature>
<name>A0A5S3YYC5_9GAMM</name>
<proteinExistence type="predicted"/>
<feature type="region of interest" description="Disordered" evidence="1">
    <location>
        <begin position="638"/>
        <end position="717"/>
    </location>
</feature>
<dbReference type="PANTHER" id="PTHR21525:SF9">
    <property type="entry name" value="CHANNEL_COLICIN DOMAIN-CONTAINING PROTEIN"/>
    <property type="match status" value="1"/>
</dbReference>
<accession>A0A5S3YYC5</accession>
<feature type="compositionally biased region" description="Basic residues" evidence="1">
    <location>
        <begin position="646"/>
        <end position="672"/>
    </location>
</feature>
<reference evidence="3" key="2">
    <citation type="submission" date="2019-06" db="EMBL/GenBank/DDBJ databases">
        <title>Co-occurence of chitin degradation, pigmentation and bioactivity in marine Pseudoalteromonas.</title>
        <authorList>
            <person name="Sonnenschein E.C."/>
            <person name="Bech P.K."/>
        </authorList>
    </citation>
    <scope>NUCLEOTIDE SEQUENCE [LARGE SCALE GENOMIC DNA]</scope>
    <source>
        <strain evidence="3">S1189</strain>
    </source>
</reference>
<dbReference type="RefSeq" id="WP_138566018.1">
    <property type="nucleotide sequence ID" value="NZ_PNCM01000005.1"/>
</dbReference>
<comment type="caution">
    <text evidence="2">The sequence shown here is derived from an EMBL/GenBank/DDBJ whole genome shotgun (WGS) entry which is preliminary data.</text>
</comment>
<evidence type="ECO:0000256" key="1">
    <source>
        <dbReference type="SAM" id="MobiDB-lite"/>
    </source>
</evidence>
<dbReference type="EMBL" id="PNCM01000005">
    <property type="protein sequence ID" value="TMP83728.1"/>
    <property type="molecule type" value="Genomic_DNA"/>
</dbReference>
<dbReference type="SUPFAM" id="SSF52047">
    <property type="entry name" value="RNI-like"/>
    <property type="match status" value="1"/>
</dbReference>
<feature type="region of interest" description="Disordered" evidence="1">
    <location>
        <begin position="81"/>
        <end position="104"/>
    </location>
</feature>
<feature type="compositionally biased region" description="Polar residues" evidence="1">
    <location>
        <begin position="685"/>
        <end position="717"/>
    </location>
</feature>
<dbReference type="AlphaFoldDB" id="A0A5S3YYC5"/>
<organism evidence="2 3">
    <name type="scientific">Pseudoalteromonas phenolica</name>
    <dbReference type="NCBI Taxonomy" id="161398"/>
    <lineage>
        <taxon>Bacteria</taxon>
        <taxon>Pseudomonadati</taxon>
        <taxon>Pseudomonadota</taxon>
        <taxon>Gammaproteobacteria</taxon>
        <taxon>Alteromonadales</taxon>
        <taxon>Pseudoalteromonadaceae</taxon>
        <taxon>Pseudoalteromonas</taxon>
    </lineage>
</organism>